<accession>A0AAI9AGC3</accession>
<evidence type="ECO:0008006" key="3">
    <source>
        <dbReference type="Google" id="ProtNLM"/>
    </source>
</evidence>
<evidence type="ECO:0000313" key="2">
    <source>
        <dbReference type="Proteomes" id="UP000003288"/>
    </source>
</evidence>
<organism evidence="1 2">
    <name type="scientific">Caminibacter mediatlanticus TB-2</name>
    <dbReference type="NCBI Taxonomy" id="391592"/>
    <lineage>
        <taxon>Bacteria</taxon>
        <taxon>Pseudomonadati</taxon>
        <taxon>Campylobacterota</taxon>
        <taxon>Epsilonproteobacteria</taxon>
        <taxon>Nautiliales</taxon>
        <taxon>Nautiliaceae</taxon>
        <taxon>Caminibacter</taxon>
    </lineage>
</organism>
<name>A0AAI9AGC3_9BACT</name>
<dbReference type="AlphaFoldDB" id="A0AAI9AGC3"/>
<proteinExistence type="predicted"/>
<sequence length="63" mass="7233">MNSKTLIFSPSYGIWGGGQIYIEQLCNFLNKNGKESFIITAEPERFNARTIKMDIVLSKKIDY</sequence>
<evidence type="ECO:0000313" key="1">
    <source>
        <dbReference type="EMBL" id="EDM22995.1"/>
    </source>
</evidence>
<gene>
    <name evidence="1" type="ORF">CMTB2_04332</name>
</gene>
<comment type="caution">
    <text evidence="1">The sequence shown here is derived from an EMBL/GenBank/DDBJ whole genome shotgun (WGS) entry which is preliminary data.</text>
</comment>
<dbReference type="Proteomes" id="UP000003288">
    <property type="component" value="Unassembled WGS sequence"/>
</dbReference>
<reference evidence="1 2" key="1">
    <citation type="journal article" date="2011" name="Stand. Genomic Sci.">
        <title>Draft genome sequence of Caminibacter mediatlanticus strain TB-2, an epsilonproteobacterium isolated from a deep-sea hydrothermal vent.</title>
        <authorList>
            <person name="Giovannelli D."/>
            <person name="Ferriera S."/>
            <person name="Johnson J."/>
            <person name="Kravitz S."/>
            <person name="Perez-Rodriguez I."/>
            <person name="Ricci J."/>
            <person name="O'Brien C."/>
            <person name="Voordeckers J.W."/>
            <person name="Bini E."/>
            <person name="Vetriani C."/>
        </authorList>
    </citation>
    <scope>NUCLEOTIDE SEQUENCE [LARGE SCALE GENOMIC DNA]</scope>
    <source>
        <strain evidence="1 2">TB-2</strain>
    </source>
</reference>
<protein>
    <recommendedName>
        <fullName evidence="3">Glycosyltransferase family 4 protein</fullName>
    </recommendedName>
</protein>
<dbReference type="EMBL" id="ABCJ01000013">
    <property type="protein sequence ID" value="EDM22995.1"/>
    <property type="molecule type" value="Genomic_DNA"/>
</dbReference>